<feature type="transmembrane region" description="Helical" evidence="1">
    <location>
        <begin position="151"/>
        <end position="170"/>
    </location>
</feature>
<evidence type="ECO:0000313" key="3">
    <source>
        <dbReference type="EMBL" id="THE64901.1"/>
    </source>
</evidence>
<dbReference type="RefSeq" id="WP_141464520.1">
    <property type="nucleotide sequence ID" value="NZ_RBZW01000022.1"/>
</dbReference>
<feature type="transmembrane region" description="Helical" evidence="1">
    <location>
        <begin position="16"/>
        <end position="35"/>
    </location>
</feature>
<gene>
    <name evidence="3" type="ORF">D8Y22_09775</name>
</gene>
<reference evidence="3 4" key="1">
    <citation type="submission" date="2018-10" db="EMBL/GenBank/DDBJ databases">
        <title>Natronolimnobius sp. XQ-INN 246 isolated from Inner Mongolia Autonomous Region of China.</title>
        <authorList>
            <person name="Xue Q."/>
        </authorList>
    </citation>
    <scope>NUCLEOTIDE SEQUENCE [LARGE SCALE GENOMIC DNA]</scope>
    <source>
        <strain evidence="3 4">XQ-INN 246</strain>
    </source>
</reference>
<evidence type="ECO:0000313" key="4">
    <source>
        <dbReference type="Proteomes" id="UP000318864"/>
    </source>
</evidence>
<feature type="transmembrane region" description="Helical" evidence="1">
    <location>
        <begin position="118"/>
        <end position="144"/>
    </location>
</feature>
<dbReference type="Pfam" id="PF07331">
    <property type="entry name" value="TctB"/>
    <property type="match status" value="1"/>
</dbReference>
<dbReference type="AlphaFoldDB" id="A0A4S3TL74"/>
<dbReference type="Proteomes" id="UP000318864">
    <property type="component" value="Unassembled WGS sequence"/>
</dbReference>
<evidence type="ECO:0000256" key="1">
    <source>
        <dbReference type="SAM" id="Phobius"/>
    </source>
</evidence>
<feature type="domain" description="DUF1468" evidence="2">
    <location>
        <begin position="17"/>
        <end position="174"/>
    </location>
</feature>
<name>A0A4S3TL74_9EURY</name>
<comment type="caution">
    <text evidence="3">The sequence shown here is derived from an EMBL/GenBank/DDBJ whole genome shotgun (WGS) entry which is preliminary data.</text>
</comment>
<dbReference type="InterPro" id="IPR009936">
    <property type="entry name" value="DUF1468"/>
</dbReference>
<keyword evidence="1" id="KW-0812">Transmembrane</keyword>
<keyword evidence="4" id="KW-1185">Reference proteome</keyword>
<protein>
    <recommendedName>
        <fullName evidence="2">DUF1468 domain-containing protein</fullName>
    </recommendedName>
</protein>
<keyword evidence="1" id="KW-1133">Transmembrane helix</keyword>
<sequence length="184" mass="20157">MTRTTALARAVDTERALSLFFLLVGLVMFGLTFTFEFSSAALFPRLTAGVIIVGSVLLVVQDALPEGLRRIVAEPVSIAQPDSEYESAANEQTAPEPAETASATTRGVPDSIATYGLLLGYIAVSLLIGILWATPLFVLAYSWWFEQSRRVSAVVFVTTLVIVFAFYLLFNAPLEDGFLLEWIW</sequence>
<organism evidence="3 4">
    <name type="scientific">Salinadaptatus halalkaliphilus</name>
    <dbReference type="NCBI Taxonomy" id="2419781"/>
    <lineage>
        <taxon>Archaea</taxon>
        <taxon>Methanobacteriati</taxon>
        <taxon>Methanobacteriota</taxon>
        <taxon>Stenosarchaea group</taxon>
        <taxon>Halobacteria</taxon>
        <taxon>Halobacteriales</taxon>
        <taxon>Natrialbaceae</taxon>
        <taxon>Salinadaptatus</taxon>
    </lineage>
</organism>
<keyword evidence="1" id="KW-0472">Membrane</keyword>
<proteinExistence type="predicted"/>
<accession>A0A4S3TL74</accession>
<evidence type="ECO:0000259" key="2">
    <source>
        <dbReference type="Pfam" id="PF07331"/>
    </source>
</evidence>
<dbReference type="EMBL" id="RBZW01000022">
    <property type="protein sequence ID" value="THE64901.1"/>
    <property type="molecule type" value="Genomic_DNA"/>
</dbReference>
<dbReference type="OrthoDB" id="326396at2157"/>